<dbReference type="EMBL" id="WUTW01000001">
    <property type="protein sequence ID" value="MXQ63965.1"/>
    <property type="molecule type" value="Genomic_DNA"/>
</dbReference>
<proteinExistence type="predicted"/>
<dbReference type="AlphaFoldDB" id="A0A6I4W6R9"/>
<comment type="caution">
    <text evidence="2">The sequence shown here is derived from an EMBL/GenBank/DDBJ whole genome shotgun (WGS) entry which is preliminary data.</text>
</comment>
<keyword evidence="3" id="KW-1185">Reference proteome</keyword>
<dbReference type="SUPFAM" id="SSF56300">
    <property type="entry name" value="Metallo-dependent phosphatases"/>
    <property type="match status" value="1"/>
</dbReference>
<evidence type="ECO:0000313" key="2">
    <source>
        <dbReference type="EMBL" id="MXQ63965.1"/>
    </source>
</evidence>
<dbReference type="Proteomes" id="UP000431901">
    <property type="component" value="Unassembled WGS sequence"/>
</dbReference>
<dbReference type="InterPro" id="IPR038607">
    <property type="entry name" value="PhoD-like_sf"/>
</dbReference>
<protein>
    <recommendedName>
        <fullName evidence="1">PhoD-like phosphatase metallophosphatase domain-containing protein</fullName>
    </recommendedName>
</protein>
<dbReference type="OrthoDB" id="327733at2"/>
<dbReference type="PANTHER" id="PTHR33987:SF1">
    <property type="entry name" value="CALCINEURIN-LIKE METALLO-PHOSPHOESTERASE SUPERFAMILY PROTEIN"/>
    <property type="match status" value="1"/>
</dbReference>
<evidence type="ECO:0000259" key="1">
    <source>
        <dbReference type="Pfam" id="PF09423"/>
    </source>
</evidence>
<feature type="domain" description="PhoD-like phosphatase metallophosphatase" evidence="1">
    <location>
        <begin position="141"/>
        <end position="343"/>
    </location>
</feature>
<sequence length="437" mass="47061">MAGLSYGWVGATTESAARFTVRTSGAASVRVLVSASADLANPVASSAQAPDGRGLTKHEISGLAVATAYFWAVEADGVVLADQGRFRTLPAPGAQANFGFCFAGDRIRSSNHVVYDQIRSMNPLQFLFMGDIHYSDIDSADRTQYDSAFEDAYSTARYSRLLREVPTVATWDNHDFTGRFGWSGSVGAAPAQESMRAHGTFYPLPESGLYCTWVVGRCRFILLDTRTFRSNTTDPEGASKTMLGAEQKRWFLDLLQTCAEPVVFLCESIPHRMTAVGGDRWGDYQTEFAEINAFVNAYGLGAKTVVLSADMHAIAADDGRNSRIGAMELVAAPLDQTSSGSGTWQIGPIVAPAGTGQFGHVQVTDAGNTITVAFTGRDHTGQVLAQLSKTFDASGYRPEPDTTTEVWTDDGVWARPTVRVGASAQADARVWQGDTWT</sequence>
<evidence type="ECO:0000313" key="3">
    <source>
        <dbReference type="Proteomes" id="UP000431901"/>
    </source>
</evidence>
<organism evidence="2 3">
    <name type="scientific">Actinomadura rayongensis</name>
    <dbReference type="NCBI Taxonomy" id="1429076"/>
    <lineage>
        <taxon>Bacteria</taxon>
        <taxon>Bacillati</taxon>
        <taxon>Actinomycetota</taxon>
        <taxon>Actinomycetes</taxon>
        <taxon>Streptosporangiales</taxon>
        <taxon>Thermomonosporaceae</taxon>
        <taxon>Actinomadura</taxon>
    </lineage>
</organism>
<dbReference type="PANTHER" id="PTHR33987">
    <property type="entry name" value="CALCINEURIN-LIKE METALLO-PHOSPHOESTERASE SUPERFAMILY PROTEIN"/>
    <property type="match status" value="1"/>
</dbReference>
<dbReference type="Gene3D" id="3.60.21.70">
    <property type="entry name" value="PhoD-like phosphatase"/>
    <property type="match status" value="1"/>
</dbReference>
<name>A0A6I4W6R9_9ACTN</name>
<accession>A0A6I4W6R9</accession>
<gene>
    <name evidence="2" type="ORF">GQ466_07945</name>
</gene>
<dbReference type="RefSeq" id="WP_161102050.1">
    <property type="nucleotide sequence ID" value="NZ_JBHLYI010000005.1"/>
</dbReference>
<reference evidence="2 3" key="1">
    <citation type="submission" date="2019-12" db="EMBL/GenBank/DDBJ databases">
        <title>Nocardia macrotermitis sp. nov. and Nocardia aurantia sp. nov., isolated from the gut of the fungus growing-termite Macrotermes natalensis.</title>
        <authorList>
            <person name="Christine B."/>
            <person name="Rene B."/>
        </authorList>
    </citation>
    <scope>NUCLEOTIDE SEQUENCE [LARGE SCALE GENOMIC DNA]</scope>
    <source>
        <strain evidence="2 3">DSM 102126</strain>
    </source>
</reference>
<dbReference type="InterPro" id="IPR018946">
    <property type="entry name" value="PhoD-like_MPP"/>
</dbReference>
<dbReference type="Pfam" id="PF09423">
    <property type="entry name" value="PhoD"/>
    <property type="match status" value="1"/>
</dbReference>
<dbReference type="InterPro" id="IPR029052">
    <property type="entry name" value="Metallo-depent_PP-like"/>
</dbReference>